<feature type="non-terminal residue" evidence="3">
    <location>
        <position position="105"/>
    </location>
</feature>
<feature type="domain" description="Nephrocystin 3-like N-terminal" evidence="2">
    <location>
        <begin position="2"/>
        <end position="41"/>
    </location>
</feature>
<dbReference type="Pfam" id="PF24883">
    <property type="entry name" value="NPHP3_N"/>
    <property type="match status" value="1"/>
</dbReference>
<dbReference type="Proteomes" id="UP000800200">
    <property type="component" value="Unassembled WGS sequence"/>
</dbReference>
<dbReference type="EMBL" id="ML994619">
    <property type="protein sequence ID" value="KAF2190073.1"/>
    <property type="molecule type" value="Genomic_DNA"/>
</dbReference>
<keyword evidence="1" id="KW-0677">Repeat</keyword>
<proteinExistence type="predicted"/>
<gene>
    <name evidence="3" type="ORF">K469DRAFT_471222</name>
    <name evidence="4" type="ORF">K469DRAFT_480416</name>
</gene>
<accession>A0A6A6D4I2</accession>
<keyword evidence="5" id="KW-1185">Reference proteome</keyword>
<dbReference type="PANTHER" id="PTHR10039:SF14">
    <property type="entry name" value="NACHT DOMAIN-CONTAINING PROTEIN"/>
    <property type="match status" value="1"/>
</dbReference>
<protein>
    <recommendedName>
        <fullName evidence="2">Nephrocystin 3-like N-terminal domain-containing protein</fullName>
    </recommendedName>
</protein>
<dbReference type="AlphaFoldDB" id="A0A6A6D4I2"/>
<dbReference type="OrthoDB" id="5424155at2759"/>
<evidence type="ECO:0000313" key="4">
    <source>
        <dbReference type="EMBL" id="KAF2190073.1"/>
    </source>
</evidence>
<evidence type="ECO:0000256" key="1">
    <source>
        <dbReference type="ARBA" id="ARBA00022737"/>
    </source>
</evidence>
<dbReference type="EMBL" id="ML995399">
    <property type="protein sequence ID" value="KAF2174307.1"/>
    <property type="molecule type" value="Genomic_DNA"/>
</dbReference>
<feature type="non-terminal residue" evidence="3">
    <location>
        <position position="1"/>
    </location>
</feature>
<dbReference type="InterPro" id="IPR056884">
    <property type="entry name" value="NPHP3-like_N"/>
</dbReference>
<reference evidence="3" key="1">
    <citation type="journal article" date="2020" name="Stud. Mycol.">
        <title>101 Dothideomycetes genomes: a test case for predicting lifestyles and emergence of pathogens.</title>
        <authorList>
            <person name="Haridas S."/>
            <person name="Albert R."/>
            <person name="Binder M."/>
            <person name="Bloem J."/>
            <person name="Labutti K."/>
            <person name="Salamov A."/>
            <person name="Andreopoulos B."/>
            <person name="Baker S."/>
            <person name="Barry K."/>
            <person name="Bills G."/>
            <person name="Bluhm B."/>
            <person name="Cannon C."/>
            <person name="Castanera R."/>
            <person name="Culley D."/>
            <person name="Daum C."/>
            <person name="Ezra D."/>
            <person name="Gonzalez J."/>
            <person name="Henrissat B."/>
            <person name="Kuo A."/>
            <person name="Liang C."/>
            <person name="Lipzen A."/>
            <person name="Lutzoni F."/>
            <person name="Magnuson J."/>
            <person name="Mondo S."/>
            <person name="Nolan M."/>
            <person name="Ohm R."/>
            <person name="Pangilinan J."/>
            <person name="Park H.-J."/>
            <person name="Ramirez L."/>
            <person name="Alfaro M."/>
            <person name="Sun H."/>
            <person name="Tritt A."/>
            <person name="Yoshinaga Y."/>
            <person name="Zwiers L.-H."/>
            <person name="Turgeon B."/>
            <person name="Goodwin S."/>
            <person name="Spatafora J."/>
            <person name="Crous P."/>
            <person name="Grigoriev I."/>
        </authorList>
    </citation>
    <scope>NUCLEOTIDE SEQUENCE</scope>
    <source>
        <strain evidence="3">CBS 207.26</strain>
    </source>
</reference>
<dbReference type="PANTHER" id="PTHR10039">
    <property type="entry name" value="AMELOGENIN"/>
    <property type="match status" value="1"/>
</dbReference>
<sequence>LIVIDALDECERDSNIRAILQLLSRTRDLKPVSLRVFVTSRPELHIRLGFKQMPDGTYEDLILQEVARQTIQHDIRVYFEHELRIIQQQRSLSPNWPSRDQVDAL</sequence>
<organism evidence="3 5">
    <name type="scientific">Zopfia rhizophila CBS 207.26</name>
    <dbReference type="NCBI Taxonomy" id="1314779"/>
    <lineage>
        <taxon>Eukaryota</taxon>
        <taxon>Fungi</taxon>
        <taxon>Dikarya</taxon>
        <taxon>Ascomycota</taxon>
        <taxon>Pezizomycotina</taxon>
        <taxon>Dothideomycetes</taxon>
        <taxon>Dothideomycetes incertae sedis</taxon>
        <taxon>Zopfiaceae</taxon>
        <taxon>Zopfia</taxon>
    </lineage>
</organism>
<evidence type="ECO:0000313" key="5">
    <source>
        <dbReference type="Proteomes" id="UP000800200"/>
    </source>
</evidence>
<evidence type="ECO:0000313" key="3">
    <source>
        <dbReference type="EMBL" id="KAF2174307.1"/>
    </source>
</evidence>
<evidence type="ECO:0000259" key="2">
    <source>
        <dbReference type="Pfam" id="PF24883"/>
    </source>
</evidence>
<name>A0A6A6D4I2_9PEZI</name>